<dbReference type="EMBL" id="BSDY01000001">
    <property type="protein sequence ID" value="GLI54579.1"/>
    <property type="molecule type" value="Genomic_DNA"/>
</dbReference>
<accession>A0A9W6GG07</accession>
<evidence type="ECO:0000256" key="1">
    <source>
        <dbReference type="SAM" id="Coils"/>
    </source>
</evidence>
<sequence length="58" mass="6941">MDRIEDLIGRIKILCERYEAEEGELIRNIVKGIELEEKLDKVEELLREIEGELKNREE</sequence>
<comment type="caution">
    <text evidence="2">The sequence shown here is derived from an EMBL/GenBank/DDBJ whole genome shotgun (WGS) entry which is preliminary data.</text>
</comment>
<keyword evidence="3" id="KW-1185">Reference proteome</keyword>
<keyword evidence="1" id="KW-0175">Coiled coil</keyword>
<proteinExistence type="predicted"/>
<evidence type="ECO:0000313" key="3">
    <source>
        <dbReference type="Proteomes" id="UP001144471"/>
    </source>
</evidence>
<dbReference type="AlphaFoldDB" id="A0A9W6GG07"/>
<evidence type="ECO:0000313" key="2">
    <source>
        <dbReference type="EMBL" id="GLI54579.1"/>
    </source>
</evidence>
<organism evidence="2 3">
    <name type="scientific">Propionigenium maris DSM 9537</name>
    <dbReference type="NCBI Taxonomy" id="1123000"/>
    <lineage>
        <taxon>Bacteria</taxon>
        <taxon>Fusobacteriati</taxon>
        <taxon>Fusobacteriota</taxon>
        <taxon>Fusobacteriia</taxon>
        <taxon>Fusobacteriales</taxon>
        <taxon>Fusobacteriaceae</taxon>
        <taxon>Propionigenium</taxon>
    </lineage>
</organism>
<protein>
    <submittedName>
        <fullName evidence="2">Uncharacterized protein</fullName>
    </submittedName>
</protein>
<gene>
    <name evidence="2" type="ORF">PM10SUCC1_00940</name>
</gene>
<feature type="coiled-coil region" evidence="1">
    <location>
        <begin position="1"/>
        <end position="55"/>
    </location>
</feature>
<reference evidence="2" key="1">
    <citation type="submission" date="2022-12" db="EMBL/GenBank/DDBJ databases">
        <title>Reference genome sequencing for broad-spectrum identification of bacterial and archaeal isolates by mass spectrometry.</title>
        <authorList>
            <person name="Sekiguchi Y."/>
            <person name="Tourlousse D.M."/>
        </authorList>
    </citation>
    <scope>NUCLEOTIDE SEQUENCE</scope>
    <source>
        <strain evidence="2">10succ1</strain>
    </source>
</reference>
<dbReference type="Proteomes" id="UP001144471">
    <property type="component" value="Unassembled WGS sequence"/>
</dbReference>
<name>A0A9W6GG07_9FUSO</name>